<reference evidence="3 4" key="1">
    <citation type="submission" date="2019-05" db="EMBL/GenBank/DDBJ databases">
        <authorList>
            <consortium name="Science for Life Laboratories"/>
        </authorList>
    </citation>
    <scope>NUCLEOTIDE SEQUENCE [LARGE SCALE GENOMIC DNA]</scope>
    <source>
        <strain evidence="3">Soil9</strain>
    </source>
</reference>
<dbReference type="Proteomes" id="UP000464178">
    <property type="component" value="Chromosome"/>
</dbReference>
<evidence type="ECO:0000313" key="4">
    <source>
        <dbReference type="Proteomes" id="UP000464178"/>
    </source>
</evidence>
<dbReference type="Gene3D" id="3.10.620.30">
    <property type="match status" value="1"/>
</dbReference>
<evidence type="ECO:0000256" key="1">
    <source>
        <dbReference type="SAM" id="SignalP"/>
    </source>
</evidence>
<dbReference type="Pfam" id="PF01841">
    <property type="entry name" value="Transglut_core"/>
    <property type="match status" value="1"/>
</dbReference>
<name>A0A6P2D189_9BACT</name>
<evidence type="ECO:0000313" key="3">
    <source>
        <dbReference type="EMBL" id="VTR95031.1"/>
    </source>
</evidence>
<gene>
    <name evidence="3" type="ORF">SOIL9_26830</name>
</gene>
<accession>A0A6P2D189</accession>
<proteinExistence type="predicted"/>
<feature type="signal peptide" evidence="1">
    <location>
        <begin position="1"/>
        <end position="21"/>
    </location>
</feature>
<feature type="domain" description="Transglutaminase-like" evidence="2">
    <location>
        <begin position="203"/>
        <end position="264"/>
    </location>
</feature>
<dbReference type="KEGG" id="gms:SOIL9_26830"/>
<dbReference type="SUPFAM" id="SSF54001">
    <property type="entry name" value="Cysteine proteinases"/>
    <property type="match status" value="1"/>
</dbReference>
<dbReference type="PANTHER" id="PTHR38339">
    <property type="entry name" value="TRANSGLUTAMINASE DOMAIN PROTEIN"/>
    <property type="match status" value="1"/>
</dbReference>
<feature type="chain" id="PRO_5027007633" description="Transglutaminase-like domain-containing protein" evidence="1">
    <location>
        <begin position="22"/>
        <end position="378"/>
    </location>
</feature>
<keyword evidence="1" id="KW-0732">Signal</keyword>
<keyword evidence="4" id="KW-1185">Reference proteome</keyword>
<dbReference type="SMART" id="SM00460">
    <property type="entry name" value="TGc"/>
    <property type="match status" value="1"/>
</dbReference>
<organism evidence="3 4">
    <name type="scientific">Gemmata massiliana</name>
    <dbReference type="NCBI Taxonomy" id="1210884"/>
    <lineage>
        <taxon>Bacteria</taxon>
        <taxon>Pseudomonadati</taxon>
        <taxon>Planctomycetota</taxon>
        <taxon>Planctomycetia</taxon>
        <taxon>Gemmatales</taxon>
        <taxon>Gemmataceae</taxon>
        <taxon>Gemmata</taxon>
    </lineage>
</organism>
<dbReference type="PANTHER" id="PTHR38339:SF1">
    <property type="entry name" value="TRANSGLUTAMINASE-LIKE DOMAIN-CONTAINING PROTEIN"/>
    <property type="match status" value="1"/>
</dbReference>
<dbReference type="InterPro" id="IPR038765">
    <property type="entry name" value="Papain-like_cys_pep_sf"/>
</dbReference>
<dbReference type="InterPro" id="IPR002931">
    <property type="entry name" value="Transglutaminase-like"/>
</dbReference>
<dbReference type="RefSeq" id="WP_162669500.1">
    <property type="nucleotide sequence ID" value="NZ_LR593886.1"/>
</dbReference>
<sequence>MLRATCAVVVLAALLPAFARAANPDPNQPSTATRLNPVTYDIDFRVIVTAPQGTKVLRVWVPVPLSDQGQEVKPGTFATFPVEVKPTTHTESVFGNTFAYFEFPNPQGAQIISHTFRATVWEQRWDVDPVKVTRVEKWPAVFDPYRRSESRVVVDDRFKKLAGQIAGDKPNPLAELNEIMAWATDNLTYDHSNTSLVASSEHALVKKRGDCSDYHGLCASLGRSLGLPTRVCYGLHLFPKNLPCHCKLEAFLPPYGWVSFDVSETQRLIKALESNADLKPGEKAALVKAAVDRLRKGFRDNTWLLHSKGTDYDLAPKASQKVPLVASIYAEADGKLLPLPDPADPTKREFAWMTAHKYTADRVAPYPFRDWKTLAPQK</sequence>
<dbReference type="EMBL" id="LR593886">
    <property type="protein sequence ID" value="VTR95031.1"/>
    <property type="molecule type" value="Genomic_DNA"/>
</dbReference>
<protein>
    <recommendedName>
        <fullName evidence="2">Transglutaminase-like domain-containing protein</fullName>
    </recommendedName>
</protein>
<dbReference type="AlphaFoldDB" id="A0A6P2D189"/>
<evidence type="ECO:0000259" key="2">
    <source>
        <dbReference type="SMART" id="SM00460"/>
    </source>
</evidence>